<evidence type="ECO:0000313" key="3">
    <source>
        <dbReference type="Proteomes" id="UP000323454"/>
    </source>
</evidence>
<dbReference type="Pfam" id="PF19853">
    <property type="entry name" value="DUF6328"/>
    <property type="match status" value="1"/>
</dbReference>
<dbReference type="Proteomes" id="UP000323454">
    <property type="component" value="Unassembled WGS sequence"/>
</dbReference>
<dbReference type="OrthoDB" id="3625784at2"/>
<gene>
    <name evidence="2" type="ORF">F0L68_18905</name>
</gene>
<reference evidence="2 3" key="1">
    <citation type="submission" date="2019-09" db="EMBL/GenBank/DDBJ databases">
        <title>Goodfellowia gen. nov., a new genus of the Pseudonocardineae related to Actinoalloteichus, containing Goodfellowia coeruleoviolacea gen. nov., comb. nov. gen. nov., comb. nov.</title>
        <authorList>
            <person name="Labeda D."/>
        </authorList>
    </citation>
    <scope>NUCLEOTIDE SEQUENCE [LARGE SCALE GENOMIC DNA]</scope>
    <source>
        <strain evidence="2 3">AN110305</strain>
    </source>
</reference>
<feature type="transmembrane region" description="Helical" evidence="1">
    <location>
        <begin position="96"/>
        <end position="117"/>
    </location>
</feature>
<feature type="transmembrane region" description="Helical" evidence="1">
    <location>
        <begin position="55"/>
        <end position="75"/>
    </location>
</feature>
<dbReference type="AlphaFoldDB" id="A0A5B2XBK5"/>
<protein>
    <recommendedName>
        <fullName evidence="4">Sodium:proton antiporter</fullName>
    </recommendedName>
</protein>
<organism evidence="2 3">
    <name type="scientific">Solihabitans fulvus</name>
    <dbReference type="NCBI Taxonomy" id="1892852"/>
    <lineage>
        <taxon>Bacteria</taxon>
        <taxon>Bacillati</taxon>
        <taxon>Actinomycetota</taxon>
        <taxon>Actinomycetes</taxon>
        <taxon>Pseudonocardiales</taxon>
        <taxon>Pseudonocardiaceae</taxon>
        <taxon>Solihabitans</taxon>
    </lineage>
</organism>
<dbReference type="EMBL" id="VUOB01000032">
    <property type="protein sequence ID" value="KAA2261027.1"/>
    <property type="molecule type" value="Genomic_DNA"/>
</dbReference>
<feature type="transmembrane region" description="Helical" evidence="1">
    <location>
        <begin position="23"/>
        <end position="43"/>
    </location>
</feature>
<reference evidence="2 3" key="2">
    <citation type="submission" date="2019-09" db="EMBL/GenBank/DDBJ databases">
        <authorList>
            <person name="Jin C."/>
        </authorList>
    </citation>
    <scope>NUCLEOTIDE SEQUENCE [LARGE SCALE GENOMIC DNA]</scope>
    <source>
        <strain evidence="2 3">AN110305</strain>
    </source>
</reference>
<keyword evidence="3" id="KW-1185">Reference proteome</keyword>
<keyword evidence="1" id="KW-1133">Transmembrane helix</keyword>
<dbReference type="RefSeq" id="WP_149850934.1">
    <property type="nucleotide sequence ID" value="NZ_VUOB01000032.1"/>
</dbReference>
<dbReference type="InterPro" id="IPR046291">
    <property type="entry name" value="DUF6328"/>
</dbReference>
<accession>A0A5B2XBK5</accession>
<keyword evidence="1" id="KW-0472">Membrane</keyword>
<feature type="transmembrane region" description="Helical" evidence="1">
    <location>
        <begin position="123"/>
        <end position="144"/>
    </location>
</feature>
<name>A0A5B2XBK5_9PSEU</name>
<comment type="caution">
    <text evidence="2">The sequence shown here is derived from an EMBL/GenBank/DDBJ whole genome shotgun (WGS) entry which is preliminary data.</text>
</comment>
<proteinExistence type="predicted"/>
<evidence type="ECO:0000256" key="1">
    <source>
        <dbReference type="SAM" id="Phobius"/>
    </source>
</evidence>
<evidence type="ECO:0008006" key="4">
    <source>
        <dbReference type="Google" id="ProtNLM"/>
    </source>
</evidence>
<evidence type="ECO:0000313" key="2">
    <source>
        <dbReference type="EMBL" id="KAA2261027.1"/>
    </source>
</evidence>
<sequence length="155" mass="16922">MTAPEESEQQRLARNLGELLQELRVAQAGVQILFGFLLSVAFTERYAHADEFVRVTHLVTVLFSAAAAMLLTAPASWHRLLFRHGRRAEIIRVANVFALSGLVALACAMTGTVLLLGEVVLGGWAAILLGVLAGLGFLTLWFALPLRERLRTLTT</sequence>
<keyword evidence="1" id="KW-0812">Transmembrane</keyword>